<dbReference type="GeneID" id="9832517"/>
<evidence type="ECO:0000256" key="1">
    <source>
        <dbReference type="ARBA" id="ARBA00022723"/>
    </source>
</evidence>
<dbReference type="OMA" id="RFDLTFC"/>
<dbReference type="InterPro" id="IPR006439">
    <property type="entry name" value="HAD-SF_hydro_IA"/>
</dbReference>
<accession>Q01H69</accession>
<feature type="region of interest" description="Disordered" evidence="3">
    <location>
        <begin position="1"/>
        <end position="28"/>
    </location>
</feature>
<dbReference type="EMBL" id="CAID01000001">
    <property type="protein sequence ID" value="CAL49925.1"/>
    <property type="molecule type" value="Genomic_DNA"/>
</dbReference>
<dbReference type="Proteomes" id="UP000195557">
    <property type="component" value="Unassembled WGS sequence"/>
</dbReference>
<dbReference type="GO" id="GO:0016787">
    <property type="term" value="F:hydrolase activity"/>
    <property type="evidence" value="ECO:0007669"/>
    <property type="project" value="UniProtKB-KW"/>
</dbReference>
<dbReference type="InterPro" id="IPR023198">
    <property type="entry name" value="PGP-like_dom2"/>
</dbReference>
<dbReference type="SFLD" id="SFLDG01135">
    <property type="entry name" value="C1.5.6:_HAD__Beta-PGM__Phospha"/>
    <property type="match status" value="1"/>
</dbReference>
<keyword evidence="2 4" id="KW-0378">Hydrolase</keyword>
<dbReference type="EMBL" id="KZ155838">
    <property type="protein sequence ID" value="OUS42952.1"/>
    <property type="molecule type" value="Genomic_DNA"/>
</dbReference>
<dbReference type="SFLD" id="SFLDS00003">
    <property type="entry name" value="Haloacid_Dehalogenase"/>
    <property type="match status" value="1"/>
</dbReference>
<sequence length="321" mass="35561">MRAGTRQGAALAGAPVRATRGRARGRSRAGRRVTEALRNFDYPEALLFDCDGVLCETERDGHRVTFNKTFEEFGIPHAWDVEVYGELLKIGGGKERMTHYFDSVPDAEPWKSVTDPEERKELVKKLHARKTEMFLELVNQGALPLRPGVKRMVREALDHGAKVAVCSTSNEKAVQGIVNTMLPEFADRMPVFAGDIVPKKKPSPDIYQLAAKTLGVDPARCVVVEDTHIGTSAGKAAGMRVCVTKSIYSEEEDFSRADAVFDCLGDEGDERVKFHQLTTPGDFWLNPPLPVDYDGNWYAGDEPAVDDRLTPEERAILADLD</sequence>
<dbReference type="KEGG" id="ota:OT_ostta01g00140"/>
<dbReference type="FunCoup" id="Q01H69">
    <property type="interactions" value="504"/>
</dbReference>
<dbReference type="SFLD" id="SFLDF00035">
    <property type="entry name" value="phosphoglycolate_phosphatase"/>
    <property type="match status" value="1"/>
</dbReference>
<dbReference type="Gene3D" id="1.10.150.240">
    <property type="entry name" value="Putative phosphatase, domain 2"/>
    <property type="match status" value="1"/>
</dbReference>
<dbReference type="InterPro" id="IPR036412">
    <property type="entry name" value="HAD-like_sf"/>
</dbReference>
<gene>
    <name evidence="5" type="ORF">BE221DRAFT_187713</name>
    <name evidence="4" type="ORF">OT_ostta01g00140</name>
</gene>
<organism evidence="4 6">
    <name type="scientific">Ostreococcus tauri</name>
    <name type="common">Marine green alga</name>
    <dbReference type="NCBI Taxonomy" id="70448"/>
    <lineage>
        <taxon>Eukaryota</taxon>
        <taxon>Viridiplantae</taxon>
        <taxon>Chlorophyta</taxon>
        <taxon>Mamiellophyceae</taxon>
        <taxon>Mamiellales</taxon>
        <taxon>Bathycoccaceae</taxon>
        <taxon>Ostreococcus</taxon>
    </lineage>
</organism>
<dbReference type="OrthoDB" id="40579at2759"/>
<dbReference type="InterPro" id="IPR044999">
    <property type="entry name" value="CbbY-like"/>
</dbReference>
<accession>A0A1Y5I701</accession>
<dbReference type="PANTHER" id="PTHR42896:SF2">
    <property type="entry name" value="CBBY-LIKE PROTEIN"/>
    <property type="match status" value="1"/>
</dbReference>
<dbReference type="NCBIfam" id="TIGR01509">
    <property type="entry name" value="HAD-SF-IA-v3"/>
    <property type="match status" value="1"/>
</dbReference>
<dbReference type="SUPFAM" id="SSF56784">
    <property type="entry name" value="HAD-like"/>
    <property type="match status" value="1"/>
</dbReference>
<dbReference type="InterPro" id="IPR023214">
    <property type="entry name" value="HAD_sf"/>
</dbReference>
<evidence type="ECO:0000256" key="2">
    <source>
        <dbReference type="ARBA" id="ARBA00022801"/>
    </source>
</evidence>
<keyword evidence="6" id="KW-1185">Reference proteome</keyword>
<evidence type="ECO:0000313" key="4">
    <source>
        <dbReference type="EMBL" id="CAL49925.1"/>
    </source>
</evidence>
<dbReference type="Proteomes" id="UP000009170">
    <property type="component" value="Unassembled WGS sequence"/>
</dbReference>
<reference evidence="4 6" key="1">
    <citation type="journal article" date="2006" name="Proc. Natl. Acad. Sci. U.S.A.">
        <title>Genome analysis of the smallest free-living eukaryote Ostreococcus tauri unveils many unique features.</title>
        <authorList>
            <person name="Derelle E."/>
            <person name="Ferraz C."/>
            <person name="Rombauts S."/>
            <person name="Rouze P."/>
            <person name="Worden A.Z."/>
            <person name="Robbens S."/>
            <person name="Partensky F."/>
            <person name="Degroeve S."/>
            <person name="Echeynie S."/>
            <person name="Cooke R."/>
            <person name="Saeys Y."/>
            <person name="Wuyts J."/>
            <person name="Jabbari K."/>
            <person name="Bowler C."/>
            <person name="Panaud O."/>
            <person name="Piegu B."/>
            <person name="Ball S.G."/>
            <person name="Ral J.-P."/>
            <person name="Bouget F.-Y."/>
            <person name="Piganeau G."/>
            <person name="De Baets B."/>
            <person name="Picard A."/>
            <person name="Delseny M."/>
            <person name="Demaille J."/>
            <person name="Van de Peer Y."/>
            <person name="Moreau H."/>
        </authorList>
    </citation>
    <scope>NUCLEOTIDE SEQUENCE [LARGE SCALE GENOMIC DNA]</scope>
    <source>
        <strain evidence="4 6">OTTH0595</strain>
    </source>
</reference>
<dbReference type="Pfam" id="PF00702">
    <property type="entry name" value="Hydrolase"/>
    <property type="match status" value="1"/>
</dbReference>
<dbReference type="SFLD" id="SFLDG01129">
    <property type="entry name" value="C1.5:_HAD__Beta-PGM__Phosphata"/>
    <property type="match status" value="1"/>
</dbReference>
<evidence type="ECO:0000256" key="3">
    <source>
        <dbReference type="SAM" id="MobiDB-lite"/>
    </source>
</evidence>
<accession>A0A454XIV3</accession>
<proteinExistence type="predicted"/>
<evidence type="ECO:0000313" key="6">
    <source>
        <dbReference type="Proteomes" id="UP000009170"/>
    </source>
</evidence>
<dbReference type="FunFam" id="3.40.50.1000:FF:000036">
    <property type="entry name" value="HAD family hydrolase"/>
    <property type="match status" value="1"/>
</dbReference>
<dbReference type="GO" id="GO:0046872">
    <property type="term" value="F:metal ion binding"/>
    <property type="evidence" value="ECO:0007669"/>
    <property type="project" value="UniProtKB-KW"/>
</dbReference>
<dbReference type="Gene3D" id="3.40.50.1000">
    <property type="entry name" value="HAD superfamily/HAD-like"/>
    <property type="match status" value="1"/>
</dbReference>
<feature type="compositionally biased region" description="Basic residues" evidence="3">
    <location>
        <begin position="19"/>
        <end position="28"/>
    </location>
</feature>
<evidence type="ECO:0000313" key="5">
    <source>
        <dbReference type="EMBL" id="OUS42952.1"/>
    </source>
</evidence>
<protein>
    <submittedName>
        <fullName evidence="4">HAD hydrolase, subfamily IA</fullName>
    </submittedName>
    <submittedName>
        <fullName evidence="5">HAD-like domain-containing protein</fullName>
    </submittedName>
</protein>
<dbReference type="PANTHER" id="PTHR42896">
    <property type="entry name" value="XYLULOSE-1,5-BISPHOSPHATE (XUBP) PHOSPHATASE"/>
    <property type="match status" value="1"/>
</dbReference>
<dbReference type="RefSeq" id="XP_003074073.1">
    <property type="nucleotide sequence ID" value="XM_003074027.1"/>
</dbReference>
<keyword evidence="1" id="KW-0479">Metal-binding</keyword>
<dbReference type="STRING" id="70448.Q01H69"/>
<dbReference type="InParanoid" id="Q01H69"/>
<name>Q01H69_OSTTA</name>
<reference evidence="4" key="2">
    <citation type="journal article" date="2014" name="BMC Genomics">
        <title>An improved genome of the model marine alga Ostreococcus tauri unfolds by assessing Illumina de novo assemblies.</title>
        <authorList>
            <person name="Blanc-Mathieu R."/>
            <person name="Verhelst B."/>
            <person name="Derelle E."/>
            <person name="Rombauts S."/>
            <person name="Bouget F.Y."/>
            <person name="Carre I."/>
            <person name="Chateau A."/>
            <person name="Eyre-Walker A."/>
            <person name="Grimsley N."/>
            <person name="Moreau H."/>
            <person name="Piegu B."/>
            <person name="Rivals E."/>
            <person name="Schackwitz W."/>
            <person name="Van de Peer Y."/>
            <person name="Piganeau G."/>
        </authorList>
    </citation>
    <scope>NUCLEOTIDE SEQUENCE</scope>
    <source>
        <strain evidence="4">RCC4221</strain>
    </source>
</reference>
<reference evidence="5" key="3">
    <citation type="submission" date="2017-04" db="EMBL/GenBank/DDBJ databases">
        <title>Population genomics of picophytoplankton unveils novel chromosome hypervariability.</title>
        <authorList>
            <consortium name="DOE Joint Genome Institute"/>
            <person name="Blanc-Mathieu R."/>
            <person name="Krasovec M."/>
            <person name="Hebrard M."/>
            <person name="Yau S."/>
            <person name="Desgranges E."/>
            <person name="Martin J."/>
            <person name="Schackwitz W."/>
            <person name="Kuo A."/>
            <person name="Salin G."/>
            <person name="Donnadieu C."/>
            <person name="Desdevises Y."/>
            <person name="Sanchez-Ferandin S."/>
            <person name="Moreau H."/>
            <person name="Rivals E."/>
            <person name="Grigoriev I.V."/>
            <person name="Grimsley N."/>
            <person name="Eyre-Walker A."/>
            <person name="Piganeau G."/>
        </authorList>
    </citation>
    <scope>NUCLEOTIDE SEQUENCE [LARGE SCALE GENOMIC DNA]</scope>
    <source>
        <strain evidence="5">RCC 1115</strain>
    </source>
</reference>
<dbReference type="AlphaFoldDB" id="Q01H69"/>